<feature type="coiled-coil region" evidence="1">
    <location>
        <begin position="79"/>
        <end position="106"/>
    </location>
</feature>
<sequence>MDLQNKLEAAITRKNKYLQEMLDFEKNLVEINEQLDWHEDMKAQLEADPSSEEKDRSRELLRRHLKLTIDLLFVRTDRMLSLDKKLVEAETEQRMLEEKIREQDSASS</sequence>
<protein>
    <submittedName>
        <fullName evidence="2">Uncharacterized protein</fullName>
    </submittedName>
</protein>
<evidence type="ECO:0000256" key="1">
    <source>
        <dbReference type="SAM" id="Coils"/>
    </source>
</evidence>
<dbReference type="GeneID" id="63716695"/>
<dbReference type="AlphaFoldDB" id="A0A151GIV2"/>
<dbReference type="Proteomes" id="UP000076580">
    <property type="component" value="Chromosome 02"/>
</dbReference>
<evidence type="ECO:0000313" key="3">
    <source>
        <dbReference type="Proteomes" id="UP000076580"/>
    </source>
</evidence>
<keyword evidence="1" id="KW-0175">Coiled coil</keyword>
<keyword evidence="3" id="KW-1185">Reference proteome</keyword>
<accession>A0A151GIV2</accession>
<name>A0A151GIV2_DRECN</name>
<dbReference type="RefSeq" id="XP_040656397.1">
    <property type="nucleotide sequence ID" value="XM_040801364.1"/>
</dbReference>
<reference evidence="2 3" key="1">
    <citation type="journal article" date="2016" name="Sci. Rep.">
        <title>Insights into Adaptations to a Near-Obligate Nematode Endoparasitic Lifestyle from the Finished Genome of Drechmeria coniospora.</title>
        <authorList>
            <person name="Zhang L."/>
            <person name="Zhou Z."/>
            <person name="Guo Q."/>
            <person name="Fokkens L."/>
            <person name="Miskei M."/>
            <person name="Pocsi I."/>
            <person name="Zhang W."/>
            <person name="Chen M."/>
            <person name="Wang L."/>
            <person name="Sun Y."/>
            <person name="Donzelli B.G."/>
            <person name="Gibson D.M."/>
            <person name="Nelson D.R."/>
            <person name="Luo J.G."/>
            <person name="Rep M."/>
            <person name="Liu H."/>
            <person name="Yang S."/>
            <person name="Wang J."/>
            <person name="Krasnoff S.B."/>
            <person name="Xu Y."/>
            <person name="Molnar I."/>
            <person name="Lin M."/>
        </authorList>
    </citation>
    <scope>NUCLEOTIDE SEQUENCE [LARGE SCALE GENOMIC DNA]</scope>
    <source>
        <strain evidence="2 3">ARSEF 6962</strain>
    </source>
</reference>
<comment type="caution">
    <text evidence="2">The sequence shown here is derived from an EMBL/GenBank/DDBJ whole genome shotgun (WGS) entry which is preliminary data.</text>
</comment>
<feature type="coiled-coil region" evidence="1">
    <location>
        <begin position="7"/>
        <end position="48"/>
    </location>
</feature>
<gene>
    <name evidence="2" type="ORF">DCS_04052</name>
</gene>
<dbReference type="InParanoid" id="A0A151GIV2"/>
<dbReference type="EMBL" id="LAYC01000002">
    <property type="protein sequence ID" value="KYK57045.1"/>
    <property type="molecule type" value="Genomic_DNA"/>
</dbReference>
<evidence type="ECO:0000313" key="2">
    <source>
        <dbReference type="EMBL" id="KYK57045.1"/>
    </source>
</evidence>
<organism evidence="2 3">
    <name type="scientific">Drechmeria coniospora</name>
    <name type="common">Nematophagous fungus</name>
    <name type="synonym">Meria coniospora</name>
    <dbReference type="NCBI Taxonomy" id="98403"/>
    <lineage>
        <taxon>Eukaryota</taxon>
        <taxon>Fungi</taxon>
        <taxon>Dikarya</taxon>
        <taxon>Ascomycota</taxon>
        <taxon>Pezizomycotina</taxon>
        <taxon>Sordariomycetes</taxon>
        <taxon>Hypocreomycetidae</taxon>
        <taxon>Hypocreales</taxon>
        <taxon>Ophiocordycipitaceae</taxon>
        <taxon>Drechmeria</taxon>
    </lineage>
</organism>
<proteinExistence type="predicted"/>